<dbReference type="PRINTS" id="PR00987">
    <property type="entry name" value="TRNASYNTHGLU"/>
</dbReference>
<feature type="domain" description="Glutamyl/glutaminyl-tRNA synthetase class Ib catalytic" evidence="8">
    <location>
        <begin position="142"/>
        <end position="247"/>
    </location>
</feature>
<dbReference type="InterPro" id="IPR014729">
    <property type="entry name" value="Rossmann-like_a/b/a_fold"/>
</dbReference>
<evidence type="ECO:0000256" key="7">
    <source>
        <dbReference type="RuleBase" id="RU363037"/>
    </source>
</evidence>
<dbReference type="SUPFAM" id="SSF52374">
    <property type="entry name" value="Nucleotidylyl transferase"/>
    <property type="match status" value="1"/>
</dbReference>
<keyword evidence="2" id="KW-0479">Metal-binding</keyword>
<gene>
    <name evidence="9" type="primary">gluQRS</name>
    <name evidence="9" type="ORF">L0668_04960</name>
</gene>
<reference evidence="9 10" key="1">
    <citation type="submission" date="2022-01" db="EMBL/GenBank/DDBJ databases">
        <title>Paraglaciecola sp. G1-23.</title>
        <authorList>
            <person name="Jin M.S."/>
            <person name="Han D.M."/>
            <person name="Kim H.M."/>
            <person name="Jeon C.O."/>
        </authorList>
    </citation>
    <scope>NUCLEOTIDE SEQUENCE [LARGE SCALE GENOMIC DNA]</scope>
    <source>
        <strain evidence="9 10">G1-23</strain>
    </source>
</reference>
<dbReference type="InterPro" id="IPR020058">
    <property type="entry name" value="Glu/Gln-tRNA-synth_Ib_cat-dom"/>
</dbReference>
<dbReference type="EMBL" id="JAKGAS010000002">
    <property type="protein sequence ID" value="MCF2947448.1"/>
    <property type="molecule type" value="Genomic_DNA"/>
</dbReference>
<proteinExistence type="inferred from homology"/>
<dbReference type="Gene3D" id="3.40.50.620">
    <property type="entry name" value="HUPs"/>
    <property type="match status" value="1"/>
</dbReference>
<dbReference type="PANTHER" id="PTHR43311:SF1">
    <property type="entry name" value="GLUTAMYL-Q TRNA(ASP) SYNTHETASE"/>
    <property type="match status" value="1"/>
</dbReference>
<dbReference type="NCBIfam" id="TIGR03838">
    <property type="entry name" value="queuosine_YadB"/>
    <property type="match status" value="1"/>
</dbReference>
<evidence type="ECO:0000313" key="10">
    <source>
        <dbReference type="Proteomes" id="UP001521137"/>
    </source>
</evidence>
<dbReference type="InterPro" id="IPR022380">
    <property type="entry name" value="Glu-Q_tRNA(Asp)_Synthase"/>
</dbReference>
<keyword evidence="1 7" id="KW-0436">Ligase</keyword>
<keyword evidence="3 7" id="KW-0547">Nucleotide-binding</keyword>
<name>A0ABS9D3E2_9ALTE</name>
<evidence type="ECO:0000256" key="4">
    <source>
        <dbReference type="ARBA" id="ARBA00022833"/>
    </source>
</evidence>
<evidence type="ECO:0000256" key="3">
    <source>
        <dbReference type="ARBA" id="ARBA00022741"/>
    </source>
</evidence>
<keyword evidence="6 7" id="KW-0030">Aminoacyl-tRNA synthetase</keyword>
<dbReference type="GO" id="GO:0016874">
    <property type="term" value="F:ligase activity"/>
    <property type="evidence" value="ECO:0007669"/>
    <property type="project" value="UniProtKB-KW"/>
</dbReference>
<evidence type="ECO:0000256" key="6">
    <source>
        <dbReference type="ARBA" id="ARBA00023146"/>
    </source>
</evidence>
<keyword evidence="5 7" id="KW-0067">ATP-binding</keyword>
<keyword evidence="7" id="KW-0648">Protein biosynthesis</keyword>
<dbReference type="Pfam" id="PF00749">
    <property type="entry name" value="tRNA-synt_1c"/>
    <property type="match status" value="2"/>
</dbReference>
<evidence type="ECO:0000256" key="1">
    <source>
        <dbReference type="ARBA" id="ARBA00022598"/>
    </source>
</evidence>
<dbReference type="InterPro" id="IPR049940">
    <property type="entry name" value="GluQ/Sye"/>
</dbReference>
<dbReference type="InterPro" id="IPR000924">
    <property type="entry name" value="Glu/Gln-tRNA-synth"/>
</dbReference>
<dbReference type="NCBIfam" id="NF004314">
    <property type="entry name" value="PRK05710.1-3"/>
    <property type="match status" value="1"/>
</dbReference>
<sequence length="306" mass="33574">MSSLTLNNASNYVGRFAPSPSGPLHFGSLVTALGSYLQAKSNDGKWLLRIEDIDPPREVAGASDCILSCLEAHQLFWDDSVVYQSQRSELYADKIEWLHKHGFTYHCQCTRAELCQLSQGQICACVGLNLPALSHATRFNFSSPAIHFNDQLLGKITFDQTQLARQFAIRRKDGLFAYQLAVVVDDIQQGITEVARGADLLSATAYQIALYQAFDCAIPQFLHFPVVVSEPGKKLSKQNHASAVQNTAAAANLVAALQFLGLLVPRELTGGAIADILGWAIDNWDLAKLVAKTERIDNRIAQQDSI</sequence>
<evidence type="ECO:0000256" key="2">
    <source>
        <dbReference type="ARBA" id="ARBA00022723"/>
    </source>
</evidence>
<dbReference type="Proteomes" id="UP001521137">
    <property type="component" value="Unassembled WGS sequence"/>
</dbReference>
<evidence type="ECO:0000256" key="5">
    <source>
        <dbReference type="ARBA" id="ARBA00022840"/>
    </source>
</evidence>
<evidence type="ECO:0000313" key="9">
    <source>
        <dbReference type="EMBL" id="MCF2947448.1"/>
    </source>
</evidence>
<dbReference type="RefSeq" id="WP_235310971.1">
    <property type="nucleotide sequence ID" value="NZ_JAKGAS010000002.1"/>
</dbReference>
<comment type="similarity">
    <text evidence="7">Belongs to the class-I aminoacyl-tRNA synthetase family.</text>
</comment>
<evidence type="ECO:0000259" key="8">
    <source>
        <dbReference type="Pfam" id="PF00749"/>
    </source>
</evidence>
<organism evidence="9 10">
    <name type="scientific">Paraglaciecola algarum</name>
    <dbReference type="NCBI Taxonomy" id="3050085"/>
    <lineage>
        <taxon>Bacteria</taxon>
        <taxon>Pseudomonadati</taxon>
        <taxon>Pseudomonadota</taxon>
        <taxon>Gammaproteobacteria</taxon>
        <taxon>Alteromonadales</taxon>
        <taxon>Alteromonadaceae</taxon>
        <taxon>Paraglaciecola</taxon>
    </lineage>
</organism>
<feature type="domain" description="Glutamyl/glutaminyl-tRNA synthetase class Ib catalytic" evidence="8">
    <location>
        <begin position="15"/>
        <end position="117"/>
    </location>
</feature>
<comment type="caution">
    <text evidence="9">The sequence shown here is derived from an EMBL/GenBank/DDBJ whole genome shotgun (WGS) entry which is preliminary data.</text>
</comment>
<protein>
    <submittedName>
        <fullName evidence="9">tRNA glutamyl-Q(34) synthetase GluQRS</fullName>
        <ecNumber evidence="9">6.1.1.-</ecNumber>
    </submittedName>
</protein>
<dbReference type="PANTHER" id="PTHR43311">
    <property type="entry name" value="GLUTAMATE--TRNA LIGASE"/>
    <property type="match status" value="1"/>
</dbReference>
<dbReference type="EC" id="6.1.1.-" evidence="9"/>
<keyword evidence="4" id="KW-0862">Zinc</keyword>
<accession>A0ABS9D3E2</accession>
<keyword evidence="10" id="KW-1185">Reference proteome</keyword>
<dbReference type="Gene3D" id="3.90.800.10">
    <property type="entry name" value="Glutamyl-tRNA Synthetase, Domain 3"/>
    <property type="match status" value="1"/>
</dbReference>